<dbReference type="Proteomes" id="UP000033754">
    <property type="component" value="Unassembled WGS sequence"/>
</dbReference>
<keyword evidence="1" id="KW-0472">Membrane</keyword>
<sequence>MVWGGIATEVVTVLYQYGASLVWSVSLYFSFKKSLLCMNVDLL</sequence>
<keyword evidence="1" id="KW-1133">Transmembrane helix</keyword>
<comment type="caution">
    <text evidence="2">The sequence shown here is derived from an EMBL/GenBank/DDBJ whole genome shotgun (WGS) entry which is preliminary data.</text>
</comment>
<keyword evidence="1" id="KW-0812">Transmembrane</keyword>
<evidence type="ECO:0000313" key="3">
    <source>
        <dbReference type="Proteomes" id="UP000033754"/>
    </source>
</evidence>
<proteinExistence type="predicted"/>
<dbReference type="AlphaFoldDB" id="A0A0F3N540"/>
<protein>
    <submittedName>
        <fullName evidence="2">Uncharacterized protein</fullName>
    </submittedName>
</protein>
<accession>A0A0F3N540</accession>
<dbReference type="PATRIC" id="fig|1359161.3.peg.1262"/>
<evidence type="ECO:0000313" key="2">
    <source>
        <dbReference type="EMBL" id="KJV63175.1"/>
    </source>
</evidence>
<organism evidence="2 3">
    <name type="scientific">Anaplasma phagocytophilum str. NCH-1</name>
    <dbReference type="NCBI Taxonomy" id="1359161"/>
    <lineage>
        <taxon>Bacteria</taxon>
        <taxon>Pseudomonadati</taxon>
        <taxon>Pseudomonadota</taxon>
        <taxon>Alphaproteobacteria</taxon>
        <taxon>Rickettsiales</taxon>
        <taxon>Anaplasmataceae</taxon>
        <taxon>Anaplasma</taxon>
        <taxon>phagocytophilum group</taxon>
    </lineage>
</organism>
<feature type="transmembrane region" description="Helical" evidence="1">
    <location>
        <begin position="12"/>
        <end position="31"/>
    </location>
</feature>
<gene>
    <name evidence="2" type="ORF">EPHNCH_1120</name>
</gene>
<name>A0A0F3N540_ANAPH</name>
<dbReference type="EMBL" id="LANT01000008">
    <property type="protein sequence ID" value="KJV63175.1"/>
    <property type="molecule type" value="Genomic_DNA"/>
</dbReference>
<reference evidence="2 3" key="1">
    <citation type="submission" date="2015-01" db="EMBL/GenBank/DDBJ databases">
        <title>Genome Sequencing of Rickettsiales.</title>
        <authorList>
            <person name="Daugherty S.C."/>
            <person name="Su Q."/>
            <person name="Abolude K."/>
            <person name="Beier-Sexton M."/>
            <person name="Carlyon J.A."/>
            <person name="Carter R."/>
            <person name="Day N.P."/>
            <person name="Dumler S.J."/>
            <person name="Dyachenko V."/>
            <person name="Godinez A."/>
            <person name="Kurtti T.J."/>
            <person name="Lichay M."/>
            <person name="Mullins K.E."/>
            <person name="Ott S."/>
            <person name="Pappas-Brown V."/>
            <person name="Paris D.H."/>
            <person name="Patel P."/>
            <person name="Richards A.L."/>
            <person name="Sadzewicz L."/>
            <person name="Sears K."/>
            <person name="Seidman D."/>
            <person name="Sengamalay N."/>
            <person name="Stenos J."/>
            <person name="Tallon L.J."/>
            <person name="Vincent G."/>
            <person name="Fraser C.M."/>
            <person name="Munderloh U."/>
            <person name="Dunning-Hotopp J.C."/>
        </authorList>
    </citation>
    <scope>NUCLEOTIDE SEQUENCE [LARGE SCALE GENOMIC DNA]</scope>
    <source>
        <strain evidence="2 3">NCH-1</strain>
    </source>
</reference>
<evidence type="ECO:0000256" key="1">
    <source>
        <dbReference type="SAM" id="Phobius"/>
    </source>
</evidence>